<accession>A0A183I0S6</accession>
<evidence type="ECO:0000313" key="2">
    <source>
        <dbReference type="Proteomes" id="UP000267606"/>
    </source>
</evidence>
<reference evidence="3" key="1">
    <citation type="submission" date="2016-06" db="UniProtKB">
        <authorList>
            <consortium name="WormBaseParasite"/>
        </authorList>
    </citation>
    <scope>IDENTIFICATION</scope>
</reference>
<evidence type="ECO:0000313" key="1">
    <source>
        <dbReference type="EMBL" id="VDP13488.1"/>
    </source>
</evidence>
<evidence type="ECO:0000313" key="3">
    <source>
        <dbReference type="WBParaSite" id="OFLC_0001333901-mRNA-1"/>
    </source>
</evidence>
<protein>
    <submittedName>
        <fullName evidence="3">Nucleoporin-like protein 2</fullName>
    </submittedName>
</protein>
<dbReference type="WBParaSite" id="OFLC_0001333901-mRNA-1">
    <property type="protein sequence ID" value="OFLC_0001333901-mRNA-1"/>
    <property type="gene ID" value="OFLC_0001333901"/>
</dbReference>
<gene>
    <name evidence="1" type="ORF">OFLC_LOCUS13338</name>
</gene>
<proteinExistence type="predicted"/>
<dbReference type="AlphaFoldDB" id="A0A183I0S6"/>
<dbReference type="Proteomes" id="UP000267606">
    <property type="component" value="Unassembled WGS sequence"/>
</dbReference>
<keyword evidence="2" id="KW-1185">Reference proteome</keyword>
<sequence>MMIEPQSKDLDTIGDEGMMEAEGTSTAPTTLFSSSLSFGLGSAVSNPNATQNVFGSGLKFLSSAQPQTASLFGNTGIGNKGKSVFNAAGSTTSSNSSGLFNRTQQANGTSSISFSFSSVANSPNSSSLFGTKSMSSGTTFGGAPSFGSKPVFGSPSPLASAFGQQRSQHIPPTTTAFSNFAKTSTVGFGSLAASQQQQSSSSVFGGSGFGALAQQPQKSSIFGGGLNSSVTNR</sequence>
<organism evidence="3">
    <name type="scientific">Onchocerca flexuosa</name>
    <dbReference type="NCBI Taxonomy" id="387005"/>
    <lineage>
        <taxon>Eukaryota</taxon>
        <taxon>Metazoa</taxon>
        <taxon>Ecdysozoa</taxon>
        <taxon>Nematoda</taxon>
        <taxon>Chromadorea</taxon>
        <taxon>Rhabditida</taxon>
        <taxon>Spirurina</taxon>
        <taxon>Spiruromorpha</taxon>
        <taxon>Filarioidea</taxon>
        <taxon>Onchocercidae</taxon>
        <taxon>Onchocerca</taxon>
    </lineage>
</organism>
<name>A0A183I0S6_9BILA</name>
<reference evidence="1 2" key="2">
    <citation type="submission" date="2018-11" db="EMBL/GenBank/DDBJ databases">
        <authorList>
            <consortium name="Pathogen Informatics"/>
        </authorList>
    </citation>
    <scope>NUCLEOTIDE SEQUENCE [LARGE SCALE GENOMIC DNA]</scope>
</reference>
<dbReference type="STRING" id="387005.A0A183I0S6"/>
<dbReference type="EMBL" id="UZAJ01040151">
    <property type="protein sequence ID" value="VDP13488.1"/>
    <property type="molecule type" value="Genomic_DNA"/>
</dbReference>